<evidence type="ECO:0000259" key="5">
    <source>
        <dbReference type="Pfam" id="PF00628"/>
    </source>
</evidence>
<sequence length="49" mass="5710">MCMDALESFVAWEKSIMKAMCQICRDDCNESQLLLCDGCDMGYHTYCFR</sequence>
<feature type="domain" description="PHD-type" evidence="5">
    <location>
        <begin position="21"/>
        <end position="48"/>
    </location>
</feature>
<keyword evidence="3" id="KW-0863">Zinc-finger</keyword>
<comment type="caution">
    <text evidence="6">The sequence shown here is derived from an EMBL/GenBank/DDBJ whole genome shotgun (WGS) entry which is preliminary data.</text>
</comment>
<evidence type="ECO:0000313" key="7">
    <source>
        <dbReference type="Proteomes" id="UP000243006"/>
    </source>
</evidence>
<dbReference type="InterPro" id="IPR013083">
    <property type="entry name" value="Znf_RING/FYVE/PHD"/>
</dbReference>
<comment type="subcellular location">
    <subcellularLocation>
        <location evidence="1">Nucleus</location>
    </subcellularLocation>
</comment>
<dbReference type="EMBL" id="LVZM01005456">
    <property type="protein sequence ID" value="OUC47002.1"/>
    <property type="molecule type" value="Genomic_DNA"/>
</dbReference>
<name>A0A1Y3EPA0_9BILA</name>
<dbReference type="GO" id="GO:0008270">
    <property type="term" value="F:zinc ion binding"/>
    <property type="evidence" value="ECO:0007669"/>
    <property type="project" value="UniProtKB-KW"/>
</dbReference>
<proteinExistence type="predicted"/>
<evidence type="ECO:0000256" key="4">
    <source>
        <dbReference type="ARBA" id="ARBA00022833"/>
    </source>
</evidence>
<reference evidence="6 7" key="1">
    <citation type="submission" date="2015-04" db="EMBL/GenBank/DDBJ databases">
        <title>Draft genome of the roundworm Trichinella nativa.</title>
        <authorList>
            <person name="Mitreva M."/>
        </authorList>
    </citation>
    <scope>NUCLEOTIDE SEQUENCE [LARGE SCALE GENOMIC DNA]</scope>
    <source>
        <strain evidence="6 7">ISS45</strain>
    </source>
</reference>
<evidence type="ECO:0000313" key="6">
    <source>
        <dbReference type="EMBL" id="OUC47002.1"/>
    </source>
</evidence>
<dbReference type="Gene3D" id="3.30.40.10">
    <property type="entry name" value="Zinc/RING finger domain, C3HC4 (zinc finger)"/>
    <property type="match status" value="1"/>
</dbReference>
<dbReference type="InterPro" id="IPR019787">
    <property type="entry name" value="Znf_PHD-finger"/>
</dbReference>
<accession>A0A1Y3EPA0</accession>
<dbReference type="GO" id="GO:0000785">
    <property type="term" value="C:chromatin"/>
    <property type="evidence" value="ECO:0007669"/>
    <property type="project" value="TreeGrafter"/>
</dbReference>
<dbReference type="Proteomes" id="UP000243006">
    <property type="component" value="Unassembled WGS sequence"/>
</dbReference>
<dbReference type="GO" id="GO:0005634">
    <property type="term" value="C:nucleus"/>
    <property type="evidence" value="ECO:0007669"/>
    <property type="project" value="UniProtKB-SubCell"/>
</dbReference>
<dbReference type="AlphaFoldDB" id="A0A1Y3EPA0"/>
<organism evidence="6 7">
    <name type="scientific">Trichinella nativa</name>
    <dbReference type="NCBI Taxonomy" id="6335"/>
    <lineage>
        <taxon>Eukaryota</taxon>
        <taxon>Metazoa</taxon>
        <taxon>Ecdysozoa</taxon>
        <taxon>Nematoda</taxon>
        <taxon>Enoplea</taxon>
        <taxon>Dorylaimia</taxon>
        <taxon>Trichinellida</taxon>
        <taxon>Trichinellidae</taxon>
        <taxon>Trichinella</taxon>
    </lineage>
</organism>
<dbReference type="InterPro" id="IPR011011">
    <property type="entry name" value="Znf_FYVE_PHD"/>
</dbReference>
<keyword evidence="2" id="KW-0479">Metal-binding</keyword>
<feature type="non-terminal residue" evidence="6">
    <location>
        <position position="49"/>
    </location>
</feature>
<gene>
    <name evidence="6" type="ORF">D917_07259</name>
</gene>
<keyword evidence="4" id="KW-0862">Zinc</keyword>
<dbReference type="SUPFAM" id="SSF57903">
    <property type="entry name" value="FYVE/PHD zinc finger"/>
    <property type="match status" value="1"/>
</dbReference>
<evidence type="ECO:0000256" key="2">
    <source>
        <dbReference type="ARBA" id="ARBA00022723"/>
    </source>
</evidence>
<evidence type="ECO:0000256" key="3">
    <source>
        <dbReference type="ARBA" id="ARBA00022771"/>
    </source>
</evidence>
<dbReference type="Pfam" id="PF00628">
    <property type="entry name" value="PHD"/>
    <property type="match status" value="1"/>
</dbReference>
<dbReference type="PANTHER" id="PTHR45915">
    <property type="entry name" value="TRANSCRIPTION INTERMEDIARY FACTOR"/>
    <property type="match status" value="1"/>
</dbReference>
<protein>
    <recommendedName>
        <fullName evidence="5">PHD-type domain-containing protein</fullName>
    </recommendedName>
</protein>
<evidence type="ECO:0000256" key="1">
    <source>
        <dbReference type="ARBA" id="ARBA00004123"/>
    </source>
</evidence>
<dbReference type="PANTHER" id="PTHR45915:SF2">
    <property type="entry name" value="TOUTATIS, ISOFORM E"/>
    <property type="match status" value="1"/>
</dbReference>